<gene>
    <name evidence="1" type="ORF">BN1180_04685</name>
</gene>
<keyword evidence="2" id="KW-1185">Reference proteome</keyword>
<protein>
    <submittedName>
        <fullName evidence="1">Uncharacterized protein</fullName>
    </submittedName>
</protein>
<dbReference type="EMBL" id="CCXW01000001">
    <property type="protein sequence ID" value="CEG34482.1"/>
    <property type="molecule type" value="Genomic_DNA"/>
</dbReference>
<evidence type="ECO:0000313" key="1">
    <source>
        <dbReference type="EMBL" id="CEG34482.1"/>
    </source>
</evidence>
<comment type="caution">
    <text evidence="1">The sequence shown here is derived from an EMBL/GenBank/DDBJ whole genome shotgun (WGS) entry which is preliminary data.</text>
</comment>
<evidence type="ECO:0000313" key="2">
    <source>
        <dbReference type="Proteomes" id="UP000182110"/>
    </source>
</evidence>
<name>A0AAN2TUP5_9BACI</name>
<dbReference type="AlphaFoldDB" id="A0AAN2TUP5"/>
<proteinExistence type="predicted"/>
<sequence>MNNTTFKIILLILLSILIVVQIFMTTAIFDVVDQLIDIAQTLPGLLNQ</sequence>
<dbReference type="Proteomes" id="UP000182110">
    <property type="component" value="Unassembled WGS sequence"/>
</dbReference>
<accession>A0AAN2TUP5</accession>
<organism evidence="1 2">
    <name type="scientific">Peribacillus simplex</name>
    <dbReference type="NCBI Taxonomy" id="1478"/>
    <lineage>
        <taxon>Bacteria</taxon>
        <taxon>Bacillati</taxon>
        <taxon>Bacillota</taxon>
        <taxon>Bacilli</taxon>
        <taxon>Bacillales</taxon>
        <taxon>Bacillaceae</taxon>
        <taxon>Peribacillus</taxon>
    </lineage>
</organism>
<reference evidence="1 2" key="1">
    <citation type="journal article" date="2014" name="Genome Announc.">
        <title>Genome Sequence of Bacillus simplex Strain P558, Isolated from a Human Fecal Sample.</title>
        <authorList>
            <person name="Croce O."/>
            <person name="Hugon P."/>
            <person name="Lagier J.C."/>
            <person name="Bibi F."/>
            <person name="Robert C."/>
            <person name="Azhar E.I."/>
            <person name="Raoult D."/>
            <person name="Fournier P.E."/>
        </authorList>
    </citation>
    <scope>NUCLEOTIDE SEQUENCE [LARGE SCALE GENOMIC DNA]</scope>
    <source>
        <strain evidence="1 2">P558</strain>
    </source>
</reference>